<accession>A0A6G5QLX5</accession>
<dbReference type="Proteomes" id="UP000502377">
    <property type="component" value="Chromosome"/>
</dbReference>
<dbReference type="EMBL" id="CP012543">
    <property type="protein sequence ID" value="QCD46594.1"/>
    <property type="molecule type" value="Genomic_DNA"/>
</dbReference>
<name>A0A6G5QLX5_CAMRE</name>
<keyword evidence="1" id="KW-0808">Transferase</keyword>
<evidence type="ECO:0000313" key="2">
    <source>
        <dbReference type="Proteomes" id="UP000502377"/>
    </source>
</evidence>
<dbReference type="EC" id="2.7.7.7" evidence="1"/>
<dbReference type="AlphaFoldDB" id="A0A6G5QLX5"/>
<sequence length="206" mass="23444">MQSKIVITSDFEALKEEILGLYGVNSVRFFFAEDFLLENAKEVAAEAYIAESEPKLLVLGAKNFRVEAQNSLLKIIEEPPKNIFFIIACESKNMLLPTVRSRLVTENRLIKKQREKTGLNYKRLELKEICAFIDEKSALERSEKLGKNDLKELIAAIALEATAQGVKFSAEELEYFFKAVRLAELNTKTHALLTPILLMIYEKGLR</sequence>
<dbReference type="RefSeq" id="WP_004319380.1">
    <property type="nucleotide sequence ID" value="NZ_CP012543.1"/>
</dbReference>
<dbReference type="SUPFAM" id="SSF52540">
    <property type="entry name" value="P-loop containing nucleoside triphosphate hydrolases"/>
    <property type="match status" value="1"/>
</dbReference>
<evidence type="ECO:0000313" key="1">
    <source>
        <dbReference type="EMBL" id="QCD46594.1"/>
    </source>
</evidence>
<dbReference type="NCBIfam" id="NF006296">
    <property type="entry name" value="PRK08485.1"/>
    <property type="match status" value="1"/>
</dbReference>
<dbReference type="KEGG" id="crx:CRECT_0923"/>
<organism evidence="1 2">
    <name type="scientific">Campylobacter rectus</name>
    <name type="common">Wolinella recta</name>
    <dbReference type="NCBI Taxonomy" id="203"/>
    <lineage>
        <taxon>Bacteria</taxon>
        <taxon>Pseudomonadati</taxon>
        <taxon>Campylobacterota</taxon>
        <taxon>Epsilonproteobacteria</taxon>
        <taxon>Campylobacterales</taxon>
        <taxon>Campylobacteraceae</taxon>
        <taxon>Campylobacter</taxon>
    </lineage>
</organism>
<proteinExistence type="predicted"/>
<dbReference type="InterPro" id="IPR027417">
    <property type="entry name" value="P-loop_NTPase"/>
</dbReference>
<reference evidence="1 2" key="1">
    <citation type="submission" date="2016-07" db="EMBL/GenBank/DDBJ databases">
        <title>Comparative genomics of the Campylobacter concisus group.</title>
        <authorList>
            <person name="Miller W.G."/>
            <person name="Yee E."/>
            <person name="Chapman M.H."/>
            <person name="Huynh S."/>
            <person name="Bono J.L."/>
            <person name="On S.L.W."/>
            <person name="StLeger J."/>
            <person name="Foster G."/>
            <person name="Parker C.T."/>
        </authorList>
    </citation>
    <scope>NUCLEOTIDE SEQUENCE [LARGE SCALE GENOMIC DNA]</scope>
    <source>
        <strain evidence="1 2">ATCC 33238</strain>
    </source>
</reference>
<protein>
    <submittedName>
        <fullName evidence="1">DNA polymerase III, delta prime subunit</fullName>
        <ecNumber evidence="1">2.7.7.7</ecNumber>
    </submittedName>
</protein>
<dbReference type="Pfam" id="PF13177">
    <property type="entry name" value="DNA_pol3_delta2"/>
    <property type="match status" value="1"/>
</dbReference>
<gene>
    <name evidence="1" type="primary">holB</name>
    <name evidence="1" type="ORF">CRECT_0923</name>
</gene>
<dbReference type="Gene3D" id="3.40.50.300">
    <property type="entry name" value="P-loop containing nucleotide triphosphate hydrolases"/>
    <property type="match status" value="1"/>
</dbReference>
<dbReference type="GO" id="GO:0003887">
    <property type="term" value="F:DNA-directed DNA polymerase activity"/>
    <property type="evidence" value="ECO:0007669"/>
    <property type="project" value="UniProtKB-EC"/>
</dbReference>
<keyword evidence="1" id="KW-0548">Nucleotidyltransferase</keyword>